<evidence type="ECO:0000313" key="4">
    <source>
        <dbReference type="Proteomes" id="UP000182652"/>
    </source>
</evidence>
<reference evidence="3 4" key="1">
    <citation type="submission" date="2016-10" db="EMBL/GenBank/DDBJ databases">
        <authorList>
            <person name="de Groot N.N."/>
        </authorList>
    </citation>
    <scope>NUCLEOTIDE SEQUENCE [LARGE SCALE GENOMIC DNA]</scope>
    <source>
        <strain evidence="3 4">DSM 10495</strain>
    </source>
</reference>
<evidence type="ECO:0000259" key="2">
    <source>
        <dbReference type="PROSITE" id="PS50937"/>
    </source>
</evidence>
<dbReference type="RefSeq" id="WP_066215545.1">
    <property type="nucleotide sequence ID" value="NZ_FNSN01000003.1"/>
</dbReference>
<dbReference type="Proteomes" id="UP000182652">
    <property type="component" value="Unassembled WGS sequence"/>
</dbReference>
<dbReference type="STRING" id="156980.SAMN04489745_2420"/>
<dbReference type="SUPFAM" id="SSF46955">
    <property type="entry name" value="Putative DNA-binding domain"/>
    <property type="match status" value="1"/>
</dbReference>
<keyword evidence="4" id="KW-1185">Reference proteome</keyword>
<dbReference type="PANTHER" id="PTHR30204">
    <property type="entry name" value="REDOX-CYCLING DRUG-SENSING TRANSCRIPTIONAL ACTIVATOR SOXR"/>
    <property type="match status" value="1"/>
</dbReference>
<proteinExistence type="predicted"/>
<dbReference type="AlphaFoldDB" id="A0A1H4QYE5"/>
<gene>
    <name evidence="3" type="ORF">SAMN04489745_2420</name>
</gene>
<name>A0A1H4QYE5_9MICC</name>
<evidence type="ECO:0000256" key="1">
    <source>
        <dbReference type="ARBA" id="ARBA00023125"/>
    </source>
</evidence>
<dbReference type="CDD" id="cd00592">
    <property type="entry name" value="HTH_MerR-like"/>
    <property type="match status" value="1"/>
</dbReference>
<dbReference type="SMART" id="SM00422">
    <property type="entry name" value="HTH_MERR"/>
    <property type="match status" value="1"/>
</dbReference>
<dbReference type="PRINTS" id="PR00040">
    <property type="entry name" value="HTHMERR"/>
</dbReference>
<dbReference type="Pfam" id="PF13411">
    <property type="entry name" value="MerR_1"/>
    <property type="match status" value="1"/>
</dbReference>
<dbReference type="InterPro" id="IPR047057">
    <property type="entry name" value="MerR_fam"/>
</dbReference>
<dbReference type="InterPro" id="IPR000551">
    <property type="entry name" value="MerR-type_HTH_dom"/>
</dbReference>
<dbReference type="PROSITE" id="PS50937">
    <property type="entry name" value="HTH_MERR_2"/>
    <property type="match status" value="1"/>
</dbReference>
<dbReference type="InterPro" id="IPR009061">
    <property type="entry name" value="DNA-bd_dom_put_sf"/>
</dbReference>
<organism evidence="3 4">
    <name type="scientific">Arthrobacter woluwensis</name>
    <dbReference type="NCBI Taxonomy" id="156980"/>
    <lineage>
        <taxon>Bacteria</taxon>
        <taxon>Bacillati</taxon>
        <taxon>Actinomycetota</taxon>
        <taxon>Actinomycetes</taxon>
        <taxon>Micrococcales</taxon>
        <taxon>Micrococcaceae</taxon>
        <taxon>Arthrobacter</taxon>
    </lineage>
</organism>
<dbReference type="GO" id="GO:0003677">
    <property type="term" value="F:DNA binding"/>
    <property type="evidence" value="ECO:0007669"/>
    <property type="project" value="UniProtKB-KW"/>
</dbReference>
<protein>
    <submittedName>
        <fullName evidence="3">MerR family regulatory protein</fullName>
    </submittedName>
</protein>
<evidence type="ECO:0000313" key="3">
    <source>
        <dbReference type="EMBL" id="SEC24643.1"/>
    </source>
</evidence>
<dbReference type="GO" id="GO:0003700">
    <property type="term" value="F:DNA-binding transcription factor activity"/>
    <property type="evidence" value="ECO:0007669"/>
    <property type="project" value="InterPro"/>
</dbReference>
<feature type="domain" description="HTH merR-type" evidence="2">
    <location>
        <begin position="31"/>
        <end position="89"/>
    </location>
</feature>
<sequence>MALAQSGRRQGAPVVLNIGEVLAQLNEDFPGISASKIRFLEEKGLITPQRTPAGYRQYSEADVERLRFVLALQRDQYLPLKVIRDYLDAIDRGERPDNLPGGMKLSPKLVSEDPAEALRGRSRLLSESQLRAESGASVRLVKELLDYGIITHEGGQFDEYALQVTVSCARLEAQGLEPRHLRPVLAAAEREFALIERAVAPLASRKDSGSRARTADAARELSGLLQDLHQAVIQGQISRLEK</sequence>
<accession>A0A1H4QYE5</accession>
<keyword evidence="1" id="KW-0238">DNA-binding</keyword>
<dbReference type="EMBL" id="FNSN01000003">
    <property type="protein sequence ID" value="SEC24643.1"/>
    <property type="molecule type" value="Genomic_DNA"/>
</dbReference>
<dbReference type="PANTHER" id="PTHR30204:SF89">
    <property type="entry name" value="HTH MERR-TYPE DOMAIN-CONTAINING PROTEIN"/>
    <property type="match status" value="1"/>
</dbReference>
<dbReference type="Gene3D" id="1.10.1660.10">
    <property type="match status" value="1"/>
</dbReference>